<sequence>MSRGQSHEYKTLGVRRSRSTICCSCWSRKPWYFKMAVGISGFLALAVVGLLIGLAASGPLHASCKIDWTFGTSCDDVRSTLKNQIFNWTTADNCKNGGEKCLYKFVSESSSQLLAKHETPVKHYVDDLTFTFGPSSSAGSCNVHGFSTSETWYALLDYGTNYCNLHNLITGSGLDKVDGYTEKTSDSVCTQYSSANCTIY</sequence>
<feature type="transmembrane region" description="Helical" evidence="1">
    <location>
        <begin position="36"/>
        <end position="56"/>
    </location>
</feature>
<dbReference type="PANTHER" id="PTHR38564:SF2">
    <property type="entry name" value="WU:FC46H12 PRECURSOR"/>
    <property type="match status" value="1"/>
</dbReference>
<keyword evidence="1" id="KW-1133">Transmembrane helix</keyword>
<proteinExistence type="predicted"/>
<accession>A0A8B8BL62</accession>
<protein>
    <submittedName>
        <fullName evidence="3">Uncharacterized protein LOC111111098</fullName>
    </submittedName>
</protein>
<dbReference type="AlphaFoldDB" id="A0A8B8BL62"/>
<dbReference type="OrthoDB" id="5946254at2759"/>
<gene>
    <name evidence="3" type="primary">LOC111111098</name>
</gene>
<name>A0A8B8BL62_CRAVI</name>
<dbReference type="Proteomes" id="UP000694844">
    <property type="component" value="Chromosome 9"/>
</dbReference>
<reference evidence="3" key="1">
    <citation type="submission" date="2025-08" db="UniProtKB">
        <authorList>
            <consortium name="RefSeq"/>
        </authorList>
    </citation>
    <scope>IDENTIFICATION</scope>
    <source>
        <tissue evidence="3">Whole sample</tissue>
    </source>
</reference>
<evidence type="ECO:0000313" key="2">
    <source>
        <dbReference type="Proteomes" id="UP000694844"/>
    </source>
</evidence>
<evidence type="ECO:0000256" key="1">
    <source>
        <dbReference type="SAM" id="Phobius"/>
    </source>
</evidence>
<keyword evidence="2" id="KW-1185">Reference proteome</keyword>
<keyword evidence="1" id="KW-0472">Membrane</keyword>
<dbReference type="KEGG" id="cvn:111111098"/>
<dbReference type="PANTHER" id="PTHR38564">
    <property type="entry name" value="SI:CH73-250A16.5-RELATED"/>
    <property type="match status" value="1"/>
</dbReference>
<dbReference type="GeneID" id="111111098"/>
<evidence type="ECO:0000313" key="3">
    <source>
        <dbReference type="RefSeq" id="XP_022303579.1"/>
    </source>
</evidence>
<keyword evidence="1" id="KW-0812">Transmembrane</keyword>
<organism evidence="2 3">
    <name type="scientific">Crassostrea virginica</name>
    <name type="common">Eastern oyster</name>
    <dbReference type="NCBI Taxonomy" id="6565"/>
    <lineage>
        <taxon>Eukaryota</taxon>
        <taxon>Metazoa</taxon>
        <taxon>Spiralia</taxon>
        <taxon>Lophotrochozoa</taxon>
        <taxon>Mollusca</taxon>
        <taxon>Bivalvia</taxon>
        <taxon>Autobranchia</taxon>
        <taxon>Pteriomorphia</taxon>
        <taxon>Ostreida</taxon>
        <taxon>Ostreoidea</taxon>
        <taxon>Ostreidae</taxon>
        <taxon>Crassostrea</taxon>
    </lineage>
</organism>
<dbReference type="RefSeq" id="XP_022303579.1">
    <property type="nucleotide sequence ID" value="XM_022447871.1"/>
</dbReference>